<dbReference type="AlphaFoldDB" id="A0A3P1YP32"/>
<reference evidence="1 2" key="1">
    <citation type="submission" date="2018-11" db="EMBL/GenBank/DDBJ databases">
        <title>Genomes From Bacteria Associated with the Canine Oral Cavity: a Test Case for Automated Genome-Based Taxonomic Assignment.</title>
        <authorList>
            <person name="Coil D.A."/>
            <person name="Jospin G."/>
            <person name="Darling A.E."/>
            <person name="Wallis C."/>
            <person name="Davis I.J."/>
            <person name="Harris S."/>
            <person name="Eisen J.A."/>
            <person name="Holcombe L.J."/>
            <person name="O'Flynn C."/>
        </authorList>
    </citation>
    <scope>NUCLEOTIDE SEQUENCE [LARGE SCALE GENOMIC DNA]</scope>
    <source>
        <strain evidence="1 2">OH1426_COT-023</strain>
    </source>
</reference>
<proteinExistence type="predicted"/>
<dbReference type="Proteomes" id="UP000279860">
    <property type="component" value="Unassembled WGS sequence"/>
</dbReference>
<gene>
    <name evidence="1" type="ORF">EII41_11270</name>
</gene>
<comment type="caution">
    <text evidence="1">The sequence shown here is derived from an EMBL/GenBank/DDBJ whole genome shotgun (WGS) entry which is preliminary data.</text>
</comment>
<dbReference type="RefSeq" id="WP_124790662.1">
    <property type="nucleotide sequence ID" value="NZ_RQYN01000050.1"/>
</dbReference>
<evidence type="ECO:0000313" key="1">
    <source>
        <dbReference type="EMBL" id="RRD72465.1"/>
    </source>
</evidence>
<evidence type="ECO:0000313" key="2">
    <source>
        <dbReference type="Proteomes" id="UP000279860"/>
    </source>
</evidence>
<sequence>MKQSIKLFLASMLIFTFTTCDKDITHLTRRQVLYLSFTDQNGNDLLPRRDLLLDTGGTRIPPYYLTKDQYSLRLVVDGKINMNPDPISYYSYKGDGPNRLSFSCDEYNIQLKEKRDYLYCYYFSCPKLFGDNRERLIEIKLKYISKEIYTMEEIRFEKKVINQGKNCLFSTAVLSN</sequence>
<accession>A0A3P1YP32</accession>
<protein>
    <submittedName>
        <fullName evidence="1">Uncharacterized protein</fullName>
    </submittedName>
</protein>
<dbReference type="EMBL" id="RQYN01000050">
    <property type="protein sequence ID" value="RRD72465.1"/>
    <property type="molecule type" value="Genomic_DNA"/>
</dbReference>
<organism evidence="1 2">
    <name type="scientific">Tannerella forsythia</name>
    <name type="common">Bacteroides forsythus</name>
    <dbReference type="NCBI Taxonomy" id="28112"/>
    <lineage>
        <taxon>Bacteria</taxon>
        <taxon>Pseudomonadati</taxon>
        <taxon>Bacteroidota</taxon>
        <taxon>Bacteroidia</taxon>
        <taxon>Bacteroidales</taxon>
        <taxon>Tannerellaceae</taxon>
        <taxon>Tannerella</taxon>
    </lineage>
</organism>
<name>A0A3P1YP32_TANFO</name>